<dbReference type="Proteomes" id="UP000199459">
    <property type="component" value="Unassembled WGS sequence"/>
</dbReference>
<name>A0A1H8HTQ3_9PROT</name>
<dbReference type="RefSeq" id="WP_090634251.1">
    <property type="nucleotide sequence ID" value="NZ_FOCP01000026.1"/>
</dbReference>
<dbReference type="Pfam" id="PF00149">
    <property type="entry name" value="Metallophos"/>
    <property type="match status" value="1"/>
</dbReference>
<feature type="domain" description="Calcineurin-like phosphoesterase" evidence="1">
    <location>
        <begin position="1"/>
        <end position="218"/>
    </location>
</feature>
<sequence>MKIISYSDLHLEFKSGWKMPENIDADLMILAGDIITFQDYFPLTEFLTGWEKPVLYIAGNHEYYTRTPKDREEDAFKKWLSTNHPNVTFLRDESISIDGIHFFGGTMWTDFDGGNEQAMRIAEYQVNDFKLIKNPDSSPFKPADTLPLHGRYVKELLKWLETDLTGPRVVISHHAPVMNPHTKFTGSPLTPAFTSLDMLEIIKKYQPALWIYGHTHECDDQMIGNTRIISNQLGYPSFFGGFDCAGFDEKGKLINI</sequence>
<dbReference type="InterPro" id="IPR029052">
    <property type="entry name" value="Metallo-depent_PP-like"/>
</dbReference>
<dbReference type="AlphaFoldDB" id="A0A1H8HTQ3"/>
<reference evidence="2 3" key="1">
    <citation type="submission" date="2016-10" db="EMBL/GenBank/DDBJ databases">
        <authorList>
            <person name="de Groot N.N."/>
        </authorList>
    </citation>
    <scope>NUCLEOTIDE SEQUENCE [LARGE SCALE GENOMIC DNA]</scope>
    <source>
        <strain evidence="2 3">Nm22</strain>
    </source>
</reference>
<dbReference type="EMBL" id="FOCP01000026">
    <property type="protein sequence ID" value="SEN59385.1"/>
    <property type="molecule type" value="Genomic_DNA"/>
</dbReference>
<dbReference type="OrthoDB" id="356681at2"/>
<dbReference type="InterPro" id="IPR004843">
    <property type="entry name" value="Calcineurin-like_PHP"/>
</dbReference>
<evidence type="ECO:0000313" key="2">
    <source>
        <dbReference type="EMBL" id="SEN59385.1"/>
    </source>
</evidence>
<dbReference type="PANTHER" id="PTHR37844:SF2">
    <property type="entry name" value="SER_THR PROTEIN PHOSPHATASE SUPERFAMILY (AFU_ORTHOLOGUE AFUA_1G14840)"/>
    <property type="match status" value="1"/>
</dbReference>
<dbReference type="GO" id="GO:0016787">
    <property type="term" value="F:hydrolase activity"/>
    <property type="evidence" value="ECO:0007669"/>
    <property type="project" value="InterPro"/>
</dbReference>
<dbReference type="SUPFAM" id="SSF56300">
    <property type="entry name" value="Metallo-dependent phosphatases"/>
    <property type="match status" value="1"/>
</dbReference>
<proteinExistence type="predicted"/>
<gene>
    <name evidence="2" type="ORF">SAMN05216325_12623</name>
</gene>
<evidence type="ECO:0000313" key="3">
    <source>
        <dbReference type="Proteomes" id="UP000199459"/>
    </source>
</evidence>
<dbReference type="Gene3D" id="3.60.21.10">
    <property type="match status" value="1"/>
</dbReference>
<protein>
    <submittedName>
        <fullName evidence="2">Predicted phosphoesterase</fullName>
    </submittedName>
</protein>
<evidence type="ECO:0000259" key="1">
    <source>
        <dbReference type="Pfam" id="PF00149"/>
    </source>
</evidence>
<accession>A0A1H8HTQ3</accession>
<organism evidence="2 3">
    <name type="scientific">Nitrosomonas marina</name>
    <dbReference type="NCBI Taxonomy" id="917"/>
    <lineage>
        <taxon>Bacteria</taxon>
        <taxon>Pseudomonadati</taxon>
        <taxon>Pseudomonadota</taxon>
        <taxon>Betaproteobacteria</taxon>
        <taxon>Nitrosomonadales</taxon>
        <taxon>Nitrosomonadaceae</taxon>
        <taxon>Nitrosomonas</taxon>
    </lineage>
</organism>
<dbReference type="PANTHER" id="PTHR37844">
    <property type="entry name" value="SER/THR PROTEIN PHOSPHATASE SUPERFAMILY (AFU_ORTHOLOGUE AFUA_1G14840)"/>
    <property type="match status" value="1"/>
</dbReference>